<dbReference type="EMBL" id="KI630834">
    <property type="protein sequence ID" value="EYU32474.1"/>
    <property type="molecule type" value="Genomic_DNA"/>
</dbReference>
<feature type="repeat" description="PPR" evidence="2">
    <location>
        <begin position="129"/>
        <end position="163"/>
    </location>
</feature>
<keyword evidence="1" id="KW-0677">Repeat</keyword>
<dbReference type="Proteomes" id="UP000030748">
    <property type="component" value="Unassembled WGS sequence"/>
</dbReference>
<dbReference type="FunFam" id="1.25.40.10:FF:000158">
    <property type="entry name" value="pentatricopeptide repeat-containing protein At2g33680"/>
    <property type="match status" value="1"/>
</dbReference>
<sequence length="708" mass="79543">MGWKAGSGLSHLLPSSATTNTTAHRRDSPFSAKALTTTILNHVRLGRIPKAISILFSSAEPLPFSLYADLFRICASNKAIVEARKLESHLVTFTPDPPLFLLNRAIECYGKCGCSEDAEELFEEMPKRDGGSWNAMLSAYSRNGRAGDALGLFSKMIGAGVFASEVTFASVLWSCGAALELWLCRQVHGLVVKYGYLGNVILETSLVDVYGKCRAMVDARRMFDEIEKPNDVSWNVIIRRYLEMSEGSEALNVFSKMIKTKVKPMSFTVLNAVLACTSIGGLKEGLQIHGFGIKINMEEDEVVSKSSRRIFDLPCSKGIVSYTSMVTAYAKTGRMTEARVLFDEMPERTVVSWNTMLACYTSSFEWAKALNFLKLMSRETEADDVTLGLILNMCAVIPDVETGKQVHAYAYRHGFYPDPFLGNALLNMYGKCGNLTSARILFHEMSHLRDNISWNALLTTYARNGLSQESIMTFRKMLGEAKPCETTFGTLLAVCADTVTLKLGKQIHAFMIRNGYDIDIVVSGALVDMYTKCCCVLYAMKVFEQSDPKDLILFNSTILGCSHNGMGGKVFELFETMEKEGIKPDRVTFQGLLLACISEGRVENGRRYFELMSDKYCLLPELEHYVLMVELFGYYGFMDELERFITKMPFKPTFRILTRVIHFSRKFECFELGQWASDQLGELDPLVPFRFEDIDNSPPINADYRDRR</sequence>
<evidence type="ECO:0008006" key="5">
    <source>
        <dbReference type="Google" id="ProtNLM"/>
    </source>
</evidence>
<gene>
    <name evidence="3" type="ORF">MIMGU_mgv1a023403mg</name>
</gene>
<dbReference type="GO" id="GO:0099402">
    <property type="term" value="P:plant organ development"/>
    <property type="evidence" value="ECO:0007669"/>
    <property type="project" value="UniProtKB-ARBA"/>
</dbReference>
<evidence type="ECO:0000256" key="1">
    <source>
        <dbReference type="ARBA" id="ARBA00022737"/>
    </source>
</evidence>
<feature type="repeat" description="PPR" evidence="2">
    <location>
        <begin position="318"/>
        <end position="352"/>
    </location>
</feature>
<dbReference type="GO" id="GO:0003723">
    <property type="term" value="F:RNA binding"/>
    <property type="evidence" value="ECO:0000318"/>
    <property type="project" value="GO_Central"/>
</dbReference>
<name>A0A022QY31_ERYGU</name>
<evidence type="ECO:0000256" key="2">
    <source>
        <dbReference type="PROSITE-ProRule" id="PRU00708"/>
    </source>
</evidence>
<dbReference type="NCBIfam" id="TIGR00756">
    <property type="entry name" value="PPR"/>
    <property type="match status" value="5"/>
</dbReference>
<dbReference type="Gene3D" id="1.25.40.10">
    <property type="entry name" value="Tetratricopeptide repeat domain"/>
    <property type="match status" value="5"/>
</dbReference>
<dbReference type="Pfam" id="PF01535">
    <property type="entry name" value="PPR"/>
    <property type="match status" value="8"/>
</dbReference>
<dbReference type="FunFam" id="1.25.40.10:FF:000425">
    <property type="entry name" value="Pentatricopeptide repeat-containing protein At3g26540"/>
    <property type="match status" value="1"/>
</dbReference>
<dbReference type="Pfam" id="PF13041">
    <property type="entry name" value="PPR_2"/>
    <property type="match status" value="1"/>
</dbReference>
<feature type="repeat" description="PPR" evidence="2">
    <location>
        <begin position="550"/>
        <end position="584"/>
    </location>
</feature>
<dbReference type="GO" id="GO:0009451">
    <property type="term" value="P:RNA modification"/>
    <property type="evidence" value="ECO:0000318"/>
    <property type="project" value="GO_Central"/>
</dbReference>
<dbReference type="PANTHER" id="PTHR47926">
    <property type="entry name" value="PENTATRICOPEPTIDE REPEAT-CONTAINING PROTEIN"/>
    <property type="match status" value="1"/>
</dbReference>
<feature type="repeat" description="PPR" evidence="2">
    <location>
        <begin position="450"/>
        <end position="480"/>
    </location>
</feature>
<evidence type="ECO:0000313" key="3">
    <source>
        <dbReference type="EMBL" id="EYU32474.1"/>
    </source>
</evidence>
<accession>A0A022QY31</accession>
<reference evidence="3 4" key="1">
    <citation type="journal article" date="2013" name="Proc. Natl. Acad. Sci. U.S.A.">
        <title>Fine-scale variation in meiotic recombination in Mimulus inferred from population shotgun sequencing.</title>
        <authorList>
            <person name="Hellsten U."/>
            <person name="Wright K.M."/>
            <person name="Jenkins J."/>
            <person name="Shu S."/>
            <person name="Yuan Y."/>
            <person name="Wessler S.R."/>
            <person name="Schmutz J."/>
            <person name="Willis J.H."/>
            <person name="Rokhsar D.S."/>
        </authorList>
    </citation>
    <scope>NUCLEOTIDE SEQUENCE [LARGE SCALE GENOMIC DNA]</scope>
    <source>
        <strain evidence="4">cv. DUN x IM62</strain>
    </source>
</reference>
<keyword evidence="4" id="KW-1185">Reference proteome</keyword>
<feature type="repeat" description="PPR" evidence="2">
    <location>
        <begin position="230"/>
        <end position="264"/>
    </location>
</feature>
<dbReference type="InterPro" id="IPR011990">
    <property type="entry name" value="TPR-like_helical_dom_sf"/>
</dbReference>
<dbReference type="PROSITE" id="PS51375">
    <property type="entry name" value="PPR"/>
    <property type="match status" value="5"/>
</dbReference>
<dbReference type="eggNOG" id="KOG4197">
    <property type="taxonomic scope" value="Eukaryota"/>
</dbReference>
<organism evidence="3 4">
    <name type="scientific">Erythranthe guttata</name>
    <name type="common">Yellow monkey flower</name>
    <name type="synonym">Mimulus guttatus</name>
    <dbReference type="NCBI Taxonomy" id="4155"/>
    <lineage>
        <taxon>Eukaryota</taxon>
        <taxon>Viridiplantae</taxon>
        <taxon>Streptophyta</taxon>
        <taxon>Embryophyta</taxon>
        <taxon>Tracheophyta</taxon>
        <taxon>Spermatophyta</taxon>
        <taxon>Magnoliopsida</taxon>
        <taxon>eudicotyledons</taxon>
        <taxon>Gunneridae</taxon>
        <taxon>Pentapetalae</taxon>
        <taxon>asterids</taxon>
        <taxon>lamiids</taxon>
        <taxon>Lamiales</taxon>
        <taxon>Phrymaceae</taxon>
        <taxon>Erythranthe</taxon>
    </lineage>
</organism>
<protein>
    <recommendedName>
        <fullName evidence="5">Pentacotripeptide-repeat region of PRORP domain-containing protein</fullName>
    </recommendedName>
</protein>
<dbReference type="FunFam" id="1.25.40.10:FF:000381">
    <property type="entry name" value="Pentatricopeptide repeat-containing protein"/>
    <property type="match status" value="1"/>
</dbReference>
<dbReference type="InterPro" id="IPR046960">
    <property type="entry name" value="PPR_At4g14850-like_plant"/>
</dbReference>
<proteinExistence type="predicted"/>
<evidence type="ECO:0000313" key="4">
    <source>
        <dbReference type="Proteomes" id="UP000030748"/>
    </source>
</evidence>
<dbReference type="PANTHER" id="PTHR47926:SF476">
    <property type="entry name" value="PENTATRICOPEPTIDE REPEAT-CONTAINING PROTEIN"/>
    <property type="match status" value="1"/>
</dbReference>
<dbReference type="InterPro" id="IPR002885">
    <property type="entry name" value="PPR_rpt"/>
</dbReference>
<dbReference type="AlphaFoldDB" id="A0A022QY31"/>